<evidence type="ECO:0000256" key="6">
    <source>
        <dbReference type="RuleBase" id="RU367087"/>
    </source>
</evidence>
<keyword evidence="2 6" id="KW-0489">Methyltransferase</keyword>
<feature type="domain" description="Bin3-type SAM" evidence="8">
    <location>
        <begin position="90"/>
        <end position="325"/>
    </location>
</feature>
<dbReference type="InterPro" id="IPR010675">
    <property type="entry name" value="Bin3_C"/>
</dbReference>
<organism evidence="9 10">
    <name type="scientific">Hesseltinella vesiculosa</name>
    <dbReference type="NCBI Taxonomy" id="101127"/>
    <lineage>
        <taxon>Eukaryota</taxon>
        <taxon>Fungi</taxon>
        <taxon>Fungi incertae sedis</taxon>
        <taxon>Mucoromycota</taxon>
        <taxon>Mucoromycotina</taxon>
        <taxon>Mucoromycetes</taxon>
        <taxon>Mucorales</taxon>
        <taxon>Cunninghamellaceae</taxon>
        <taxon>Hesseltinella</taxon>
    </lineage>
</organism>
<dbReference type="EC" id="2.1.1.-" evidence="6"/>
<keyword evidence="4 5" id="KW-0949">S-adenosyl-L-methionine</keyword>
<dbReference type="GO" id="GO:0032259">
    <property type="term" value="P:methylation"/>
    <property type="evidence" value="ECO:0007669"/>
    <property type="project" value="UniProtKB-KW"/>
</dbReference>
<dbReference type="GO" id="GO:0040031">
    <property type="term" value="P:snRNA modification"/>
    <property type="evidence" value="ECO:0007669"/>
    <property type="project" value="TreeGrafter"/>
</dbReference>
<feature type="compositionally biased region" description="Basic and acidic residues" evidence="7">
    <location>
        <begin position="37"/>
        <end position="55"/>
    </location>
</feature>
<accession>A0A1X2GYM6</accession>
<evidence type="ECO:0000256" key="4">
    <source>
        <dbReference type="ARBA" id="ARBA00022691"/>
    </source>
</evidence>
<dbReference type="GO" id="GO:0008173">
    <property type="term" value="F:RNA methyltransferase activity"/>
    <property type="evidence" value="ECO:0007669"/>
    <property type="project" value="UniProtKB-UniRule"/>
</dbReference>
<dbReference type="InterPro" id="IPR029063">
    <property type="entry name" value="SAM-dependent_MTases_sf"/>
</dbReference>
<comment type="caution">
    <text evidence="9">The sequence shown here is derived from an EMBL/GenBank/DDBJ whole genome shotgun (WGS) entry which is preliminary data.</text>
</comment>
<dbReference type="PANTHER" id="PTHR12315">
    <property type="entry name" value="BICOID-INTERACTING PROTEIN RELATED"/>
    <property type="match status" value="1"/>
</dbReference>
<dbReference type="GO" id="GO:0017069">
    <property type="term" value="F:snRNA binding"/>
    <property type="evidence" value="ECO:0007669"/>
    <property type="project" value="TreeGrafter"/>
</dbReference>
<dbReference type="STRING" id="101127.A0A1X2GYM6"/>
<dbReference type="InterPro" id="IPR024160">
    <property type="entry name" value="BIN3_SAM-bd_dom"/>
</dbReference>
<evidence type="ECO:0000313" key="10">
    <source>
        <dbReference type="Proteomes" id="UP000242146"/>
    </source>
</evidence>
<dbReference type="OrthoDB" id="540004at2759"/>
<dbReference type="CDD" id="cd02440">
    <property type="entry name" value="AdoMet_MTases"/>
    <property type="match status" value="1"/>
</dbReference>
<evidence type="ECO:0000256" key="5">
    <source>
        <dbReference type="PROSITE-ProRule" id="PRU00848"/>
    </source>
</evidence>
<dbReference type="Proteomes" id="UP000242146">
    <property type="component" value="Unassembled WGS sequence"/>
</dbReference>
<dbReference type="PROSITE" id="PS51515">
    <property type="entry name" value="BIN3_SAM"/>
    <property type="match status" value="1"/>
</dbReference>
<dbReference type="AlphaFoldDB" id="A0A1X2GYM6"/>
<keyword evidence="10" id="KW-1185">Reference proteome</keyword>
<dbReference type="Gene3D" id="3.40.50.150">
    <property type="entry name" value="Vaccinia Virus protein VP39"/>
    <property type="match status" value="1"/>
</dbReference>
<evidence type="ECO:0000259" key="8">
    <source>
        <dbReference type="PROSITE" id="PS51515"/>
    </source>
</evidence>
<evidence type="ECO:0000256" key="1">
    <source>
        <dbReference type="ARBA" id="ARBA00008361"/>
    </source>
</evidence>
<feature type="region of interest" description="Disordered" evidence="7">
    <location>
        <begin position="1"/>
        <end position="75"/>
    </location>
</feature>
<evidence type="ECO:0000256" key="2">
    <source>
        <dbReference type="ARBA" id="ARBA00022603"/>
    </source>
</evidence>
<dbReference type="PANTHER" id="PTHR12315:SF0">
    <property type="entry name" value="7SK SNRNA METHYLPHOSPHATE CAPPING ENZYME"/>
    <property type="match status" value="1"/>
</dbReference>
<dbReference type="SUPFAM" id="SSF53335">
    <property type="entry name" value="S-adenosyl-L-methionine-dependent methyltransferases"/>
    <property type="match status" value="1"/>
</dbReference>
<sequence>MSHPSNNPYLSGRPSVRSRGASISLRGYRGKQSQKPYHSDRPVRSGRAARDQDHRPARRGQRQQPTIPPDLYGNYNNYYNSRRKAATSTDSRLALLAPSIFTNKTVLDIGCNSGNITLIIAREWSPAHIQGVDIDQQLITKAQSNLRLCHSLKPPAGITADRPPNMDILLHCHYFPRSLAVMFGYLPSRTPPGYKTGQFPYNVAFTACDWMESTQEKVDTILALSITKWIHLHHGDDGLKKFFQKVYDALTPGGVFVLEPQAYSGYAKRAKVQPEMQAKFEQIKFMPEDFNAYLLDTVGFSKGEKLEPQASQSKGFDRAIYLYTK</sequence>
<dbReference type="Pfam" id="PF13847">
    <property type="entry name" value="Methyltransf_31"/>
    <property type="match status" value="1"/>
</dbReference>
<protein>
    <recommendedName>
        <fullName evidence="6">RNA methyltransferase</fullName>
        <ecNumber evidence="6">2.1.1.-</ecNumber>
    </recommendedName>
</protein>
<dbReference type="InterPro" id="IPR025714">
    <property type="entry name" value="Methyltranfer_dom"/>
</dbReference>
<dbReference type="EMBL" id="MCGT01000001">
    <property type="protein sequence ID" value="ORX63187.1"/>
    <property type="molecule type" value="Genomic_DNA"/>
</dbReference>
<evidence type="ECO:0000256" key="7">
    <source>
        <dbReference type="SAM" id="MobiDB-lite"/>
    </source>
</evidence>
<proteinExistence type="inferred from homology"/>
<dbReference type="GO" id="GO:0008171">
    <property type="term" value="F:O-methyltransferase activity"/>
    <property type="evidence" value="ECO:0007669"/>
    <property type="project" value="UniProtKB-UniRule"/>
</dbReference>
<evidence type="ECO:0000256" key="3">
    <source>
        <dbReference type="ARBA" id="ARBA00022679"/>
    </source>
</evidence>
<evidence type="ECO:0000313" key="9">
    <source>
        <dbReference type="EMBL" id="ORX63187.1"/>
    </source>
</evidence>
<reference evidence="9 10" key="1">
    <citation type="submission" date="2016-07" db="EMBL/GenBank/DDBJ databases">
        <title>Pervasive Adenine N6-methylation of Active Genes in Fungi.</title>
        <authorList>
            <consortium name="DOE Joint Genome Institute"/>
            <person name="Mondo S.J."/>
            <person name="Dannebaum R.O."/>
            <person name="Kuo R.C."/>
            <person name="Labutti K."/>
            <person name="Haridas S."/>
            <person name="Kuo A."/>
            <person name="Salamov A."/>
            <person name="Ahrendt S.R."/>
            <person name="Lipzen A."/>
            <person name="Sullivan W."/>
            <person name="Andreopoulos W.B."/>
            <person name="Clum A."/>
            <person name="Lindquist E."/>
            <person name="Daum C."/>
            <person name="Ramamoorthy G.K."/>
            <person name="Gryganskyi A."/>
            <person name="Culley D."/>
            <person name="Magnuson J.K."/>
            <person name="James T.Y."/>
            <person name="O'Malley M.A."/>
            <person name="Stajich J.E."/>
            <person name="Spatafora J.W."/>
            <person name="Visel A."/>
            <person name="Grigoriev I.V."/>
        </authorList>
    </citation>
    <scope>NUCLEOTIDE SEQUENCE [LARGE SCALE GENOMIC DNA]</scope>
    <source>
        <strain evidence="9 10">NRRL 3301</strain>
    </source>
</reference>
<name>A0A1X2GYM6_9FUNG</name>
<dbReference type="InterPro" id="IPR039772">
    <property type="entry name" value="Bin3-like"/>
</dbReference>
<keyword evidence="3 6" id="KW-0808">Transferase</keyword>
<dbReference type="Pfam" id="PF06859">
    <property type="entry name" value="Bin3"/>
    <property type="match status" value="1"/>
</dbReference>
<gene>
    <name evidence="9" type="ORF">DM01DRAFT_1403551</name>
</gene>
<comment type="similarity">
    <text evidence="1 6">Belongs to the methyltransferase superfamily.</text>
</comment>